<evidence type="ECO:0000313" key="9">
    <source>
        <dbReference type="EMBL" id="QBQ56416.1"/>
    </source>
</evidence>
<dbReference type="InterPro" id="IPR003444">
    <property type="entry name" value="MraZ"/>
</dbReference>
<name>A0A4P7C5V5_9GAMM</name>
<accession>A0A4P7C5V5</accession>
<dbReference type="OrthoDB" id="9807753at2"/>
<evidence type="ECO:0000256" key="7">
    <source>
        <dbReference type="HAMAP-Rule" id="MF_01008"/>
    </source>
</evidence>
<evidence type="ECO:0000256" key="5">
    <source>
        <dbReference type="ARBA" id="ARBA00023125"/>
    </source>
</evidence>
<evidence type="ECO:0000256" key="3">
    <source>
        <dbReference type="ARBA" id="ARBA00022737"/>
    </source>
</evidence>
<protein>
    <recommendedName>
        <fullName evidence="1 7">Transcriptional regulator MraZ</fullName>
    </recommendedName>
</protein>
<dbReference type="PANTHER" id="PTHR34701:SF1">
    <property type="entry name" value="TRANSCRIPTIONAL REGULATOR MRAZ"/>
    <property type="match status" value="1"/>
</dbReference>
<dbReference type="Pfam" id="PF02381">
    <property type="entry name" value="MraZ"/>
    <property type="match status" value="2"/>
</dbReference>
<dbReference type="Proteomes" id="UP000294325">
    <property type="component" value="Chromosome"/>
</dbReference>
<dbReference type="GO" id="GO:0005737">
    <property type="term" value="C:cytoplasm"/>
    <property type="evidence" value="ECO:0007669"/>
    <property type="project" value="UniProtKB-UniRule"/>
</dbReference>
<dbReference type="InterPro" id="IPR007159">
    <property type="entry name" value="SpoVT-AbrB_dom"/>
</dbReference>
<organism evidence="9 10">
    <name type="scientific">Nitrosococcus wardiae</name>
    <dbReference type="NCBI Taxonomy" id="1814290"/>
    <lineage>
        <taxon>Bacteria</taxon>
        <taxon>Pseudomonadati</taxon>
        <taxon>Pseudomonadota</taxon>
        <taxon>Gammaproteobacteria</taxon>
        <taxon>Chromatiales</taxon>
        <taxon>Chromatiaceae</taxon>
        <taxon>Nitrosococcus</taxon>
    </lineage>
</organism>
<dbReference type="InterPro" id="IPR020603">
    <property type="entry name" value="MraZ_dom"/>
</dbReference>
<keyword evidence="6 7" id="KW-0804">Transcription</keyword>
<dbReference type="PROSITE" id="PS51740">
    <property type="entry name" value="SPOVT_ABRB"/>
    <property type="match status" value="2"/>
</dbReference>
<keyword evidence="4 7" id="KW-0805">Transcription regulation</keyword>
<dbReference type="GO" id="GO:0009295">
    <property type="term" value="C:nucleoid"/>
    <property type="evidence" value="ECO:0007669"/>
    <property type="project" value="UniProtKB-SubCell"/>
</dbReference>
<keyword evidence="3" id="KW-0677">Repeat</keyword>
<dbReference type="KEGG" id="nwr:E3U44_02070"/>
<dbReference type="GO" id="GO:2000143">
    <property type="term" value="P:negative regulation of DNA-templated transcription initiation"/>
    <property type="evidence" value="ECO:0007669"/>
    <property type="project" value="TreeGrafter"/>
</dbReference>
<comment type="similarity">
    <text evidence="7">Belongs to the MraZ family.</text>
</comment>
<evidence type="ECO:0000256" key="1">
    <source>
        <dbReference type="ARBA" id="ARBA00013860"/>
    </source>
</evidence>
<evidence type="ECO:0000256" key="2">
    <source>
        <dbReference type="ARBA" id="ARBA00022490"/>
    </source>
</evidence>
<keyword evidence="5 7" id="KW-0238">DNA-binding</keyword>
<evidence type="ECO:0000259" key="8">
    <source>
        <dbReference type="PROSITE" id="PS51740"/>
    </source>
</evidence>
<sequence>MFRGITTLNLDAKGRLSIPAKYRRRLGTYCDGKVVVTVDLLDPCLQLYPLPEWEAVEQKLIALPSHNRQARYIKRQLIGHSVECELDSHGRILLPSELRVRADLKKNITLVGQGNKFELWDSKVWEQQMTEEETLAGEELARELALLAL</sequence>
<dbReference type="InterPro" id="IPR035642">
    <property type="entry name" value="MraZ_N"/>
</dbReference>
<feature type="domain" description="SpoVT-AbrB" evidence="8">
    <location>
        <begin position="81"/>
        <end position="124"/>
    </location>
</feature>
<dbReference type="InterPro" id="IPR038619">
    <property type="entry name" value="MraZ_sf"/>
</dbReference>
<dbReference type="GO" id="GO:0003700">
    <property type="term" value="F:DNA-binding transcription factor activity"/>
    <property type="evidence" value="ECO:0007669"/>
    <property type="project" value="UniProtKB-UniRule"/>
</dbReference>
<dbReference type="InterPro" id="IPR035644">
    <property type="entry name" value="MraZ_C"/>
</dbReference>
<dbReference type="Gene3D" id="3.40.1550.20">
    <property type="entry name" value="Transcriptional regulator MraZ domain"/>
    <property type="match status" value="1"/>
</dbReference>
<feature type="domain" description="SpoVT-AbrB" evidence="8">
    <location>
        <begin position="5"/>
        <end position="52"/>
    </location>
</feature>
<dbReference type="CDD" id="cd16320">
    <property type="entry name" value="MraZ_N"/>
    <property type="match status" value="1"/>
</dbReference>
<dbReference type="PANTHER" id="PTHR34701">
    <property type="entry name" value="TRANSCRIPTIONAL REGULATOR MRAZ"/>
    <property type="match status" value="1"/>
</dbReference>
<comment type="subunit">
    <text evidence="7">Forms oligomers.</text>
</comment>
<keyword evidence="2 7" id="KW-0963">Cytoplasm</keyword>
<proteinExistence type="inferred from homology"/>
<evidence type="ECO:0000313" key="10">
    <source>
        <dbReference type="Proteomes" id="UP000294325"/>
    </source>
</evidence>
<dbReference type="SUPFAM" id="SSF89447">
    <property type="entry name" value="AbrB/MazE/MraZ-like"/>
    <property type="match status" value="1"/>
</dbReference>
<evidence type="ECO:0000256" key="4">
    <source>
        <dbReference type="ARBA" id="ARBA00023015"/>
    </source>
</evidence>
<dbReference type="CDD" id="cd16321">
    <property type="entry name" value="MraZ_C"/>
    <property type="match status" value="1"/>
</dbReference>
<dbReference type="NCBIfam" id="TIGR00242">
    <property type="entry name" value="division/cell wall cluster transcriptional repressor MraZ"/>
    <property type="match status" value="1"/>
</dbReference>
<dbReference type="GO" id="GO:0000976">
    <property type="term" value="F:transcription cis-regulatory region binding"/>
    <property type="evidence" value="ECO:0007669"/>
    <property type="project" value="TreeGrafter"/>
</dbReference>
<reference evidence="9 10" key="1">
    <citation type="submission" date="2019-03" db="EMBL/GenBank/DDBJ databases">
        <title>The genome sequence of Nitrosococcus wardiae strain D1FHST reveals the archetypal metabolic capacity of ammonia-oxidizing Gammaproteobacteria.</title>
        <authorList>
            <person name="Wang L."/>
            <person name="Lim C.K."/>
            <person name="Hanson T.E."/>
            <person name="Dang H."/>
            <person name="Klotz M.G."/>
        </authorList>
    </citation>
    <scope>NUCLEOTIDE SEQUENCE [LARGE SCALE GENOMIC DNA]</scope>
    <source>
        <strain evidence="9 10">D1FHS</strain>
    </source>
</reference>
<dbReference type="RefSeq" id="WP_134359630.1">
    <property type="nucleotide sequence ID" value="NZ_CP038033.1"/>
</dbReference>
<dbReference type="AlphaFoldDB" id="A0A4P7C5V5"/>
<dbReference type="InterPro" id="IPR037914">
    <property type="entry name" value="SpoVT-AbrB_sf"/>
</dbReference>
<dbReference type="HAMAP" id="MF_01008">
    <property type="entry name" value="MraZ"/>
    <property type="match status" value="1"/>
</dbReference>
<evidence type="ECO:0000256" key="6">
    <source>
        <dbReference type="ARBA" id="ARBA00023163"/>
    </source>
</evidence>
<keyword evidence="10" id="KW-1185">Reference proteome</keyword>
<gene>
    <name evidence="7 9" type="primary">mraZ</name>
    <name evidence="9" type="ORF">E3U44_02070</name>
</gene>
<dbReference type="EMBL" id="CP038033">
    <property type="protein sequence ID" value="QBQ56416.1"/>
    <property type="molecule type" value="Genomic_DNA"/>
</dbReference>
<comment type="subcellular location">
    <subcellularLocation>
        <location evidence="7">Cytoplasm</location>
        <location evidence="7">Nucleoid</location>
    </subcellularLocation>
</comment>